<protein>
    <recommendedName>
        <fullName evidence="4">Intracellular multiplication protein IcmV</fullName>
    </recommendedName>
</protein>
<organism evidence="2 3">
    <name type="scientific">Legionella massiliensis</name>
    <dbReference type="NCBI Taxonomy" id="1034943"/>
    <lineage>
        <taxon>Bacteria</taxon>
        <taxon>Pseudomonadati</taxon>
        <taxon>Pseudomonadota</taxon>
        <taxon>Gammaproteobacteria</taxon>
        <taxon>Legionellales</taxon>
        <taxon>Legionellaceae</taxon>
        <taxon>Legionella</taxon>
    </lineage>
</organism>
<keyword evidence="1" id="KW-0472">Membrane</keyword>
<dbReference type="Proteomes" id="UP000044071">
    <property type="component" value="Unassembled WGS sequence"/>
</dbReference>
<dbReference type="OrthoDB" id="5640562at2"/>
<feature type="transmembrane region" description="Helical" evidence="1">
    <location>
        <begin position="104"/>
        <end position="124"/>
    </location>
</feature>
<dbReference type="STRING" id="1034943.BN59_00835"/>
<name>A0A078KU46_9GAMM</name>
<proteinExistence type="predicted"/>
<keyword evidence="3" id="KW-1185">Reference proteome</keyword>
<gene>
    <name evidence="2" type="ORF">BN59_00835</name>
</gene>
<evidence type="ECO:0008006" key="4">
    <source>
        <dbReference type="Google" id="ProtNLM"/>
    </source>
</evidence>
<reference evidence="2 3" key="1">
    <citation type="submission" date="2014-06" db="EMBL/GenBank/DDBJ databases">
        <authorList>
            <person name="Urmite Genomes Urmite Genomes"/>
        </authorList>
    </citation>
    <scope>NUCLEOTIDE SEQUENCE [LARGE SCALE GENOMIC DNA]</scope>
</reference>
<evidence type="ECO:0000313" key="3">
    <source>
        <dbReference type="Proteomes" id="UP000044071"/>
    </source>
</evidence>
<evidence type="ECO:0000256" key="1">
    <source>
        <dbReference type="SAM" id="Phobius"/>
    </source>
</evidence>
<keyword evidence="1" id="KW-0812">Transmembrane</keyword>
<evidence type="ECO:0000313" key="2">
    <source>
        <dbReference type="EMBL" id="CDZ76561.1"/>
    </source>
</evidence>
<dbReference type="AlphaFoldDB" id="A0A078KU46"/>
<dbReference type="RefSeq" id="WP_043873073.1">
    <property type="nucleotide sequence ID" value="NZ_CCVW01000001.1"/>
</dbReference>
<dbReference type="EMBL" id="CCSB01000001">
    <property type="protein sequence ID" value="CDZ76561.1"/>
    <property type="molecule type" value="Genomic_DNA"/>
</dbReference>
<sequence length="150" mass="17571">MKKNPGSRTLSVFGRIFNVRAWLDFDRMKSYSTYLGEGFKKMFVPQHKEAEETFEEAMVRMNLSEKDLQKRRRSLYRLSLFMCGAALLIFAYGTYHLLQGGYKAAIISLAVMLIALALAFRYHFWYFQITERKLGCSFLEWYKKGLMGGK</sequence>
<keyword evidence="1" id="KW-1133">Transmembrane helix</keyword>
<accession>A0A078KU46</accession>
<dbReference type="eggNOG" id="ENOG502ZIIK">
    <property type="taxonomic scope" value="Bacteria"/>
</dbReference>
<feature type="transmembrane region" description="Helical" evidence="1">
    <location>
        <begin position="75"/>
        <end position="98"/>
    </location>
</feature>
<dbReference type="NCBIfam" id="NF038219">
    <property type="entry name" value="IcmV_IVB"/>
    <property type="match status" value="1"/>
</dbReference>